<dbReference type="Pfam" id="PF01590">
    <property type="entry name" value="GAF"/>
    <property type="match status" value="1"/>
</dbReference>
<evidence type="ECO:0000313" key="2">
    <source>
        <dbReference type="EMBL" id="GAA0455126.1"/>
    </source>
</evidence>
<comment type="caution">
    <text evidence="2">The sequence shown here is derived from an EMBL/GenBank/DDBJ whole genome shotgun (WGS) entry which is preliminary data.</text>
</comment>
<dbReference type="InterPro" id="IPR003018">
    <property type="entry name" value="GAF"/>
</dbReference>
<dbReference type="SUPFAM" id="SSF55781">
    <property type="entry name" value="GAF domain-like"/>
    <property type="match status" value="1"/>
</dbReference>
<accession>A0ABP3JLB6</accession>
<dbReference type="Proteomes" id="UP001500909">
    <property type="component" value="Unassembled WGS sequence"/>
</dbReference>
<keyword evidence="3" id="KW-1185">Reference proteome</keyword>
<organism evidence="2 3">
    <name type="scientific">Streptomyces olivaceiscleroticus</name>
    <dbReference type="NCBI Taxonomy" id="68245"/>
    <lineage>
        <taxon>Bacteria</taxon>
        <taxon>Bacillati</taxon>
        <taxon>Actinomycetota</taxon>
        <taxon>Actinomycetes</taxon>
        <taxon>Kitasatosporales</taxon>
        <taxon>Streptomycetaceae</taxon>
        <taxon>Streptomyces</taxon>
    </lineage>
</organism>
<dbReference type="SMART" id="SM00065">
    <property type="entry name" value="GAF"/>
    <property type="match status" value="1"/>
</dbReference>
<protein>
    <submittedName>
        <fullName evidence="2">GAF domain-containing protein</fullName>
    </submittedName>
</protein>
<evidence type="ECO:0000259" key="1">
    <source>
        <dbReference type="SMART" id="SM00065"/>
    </source>
</evidence>
<proteinExistence type="predicted"/>
<feature type="domain" description="GAF" evidence="1">
    <location>
        <begin position="19"/>
        <end position="169"/>
    </location>
</feature>
<dbReference type="Gene3D" id="3.30.450.40">
    <property type="match status" value="1"/>
</dbReference>
<name>A0ABP3JLB6_9ACTN</name>
<reference evidence="3" key="1">
    <citation type="journal article" date="2019" name="Int. J. Syst. Evol. Microbiol.">
        <title>The Global Catalogue of Microorganisms (GCM) 10K type strain sequencing project: providing services to taxonomists for standard genome sequencing and annotation.</title>
        <authorList>
            <consortium name="The Broad Institute Genomics Platform"/>
            <consortium name="The Broad Institute Genome Sequencing Center for Infectious Disease"/>
            <person name="Wu L."/>
            <person name="Ma J."/>
        </authorList>
    </citation>
    <scope>NUCLEOTIDE SEQUENCE [LARGE SCALE GENOMIC DNA]</scope>
    <source>
        <strain evidence="3">JCM 4805</strain>
    </source>
</reference>
<evidence type="ECO:0000313" key="3">
    <source>
        <dbReference type="Proteomes" id="UP001500909"/>
    </source>
</evidence>
<gene>
    <name evidence="2" type="ORF">GCM10010361_18960</name>
</gene>
<dbReference type="InterPro" id="IPR029016">
    <property type="entry name" value="GAF-like_dom_sf"/>
</dbReference>
<dbReference type="RefSeq" id="WP_346094496.1">
    <property type="nucleotide sequence ID" value="NZ_BAAABY010000013.1"/>
</dbReference>
<dbReference type="EMBL" id="BAAABY010000013">
    <property type="protein sequence ID" value="GAA0455126.1"/>
    <property type="molecule type" value="Genomic_DNA"/>
</dbReference>
<sequence>MREPSAAAEQVMAAAAEADPRDLPEVLCATLCRALPVDGATLSLLTDTPDRQLLHASGTAALRLEQVQFEMGEGPCVTAAATGGPVIVADLHGRLTQWPLFGSAARERLPEIGAVYAFPITDGDGGHPVGSVDLLRLEPWDPDEATLQECAAAAHAVGLALLTAPAVLPWDPTPAMEAHWGRTHRAAGVLSQRMGVPVDEALARMRADAFGSGRPLPDIAEETLARLLGGATEDGHGHGPRGSA</sequence>